<evidence type="ECO:0000313" key="8">
    <source>
        <dbReference type="Proteomes" id="UP000284676"/>
    </source>
</evidence>
<evidence type="ECO:0000256" key="2">
    <source>
        <dbReference type="ARBA" id="ARBA00010333"/>
    </source>
</evidence>
<evidence type="ECO:0000256" key="4">
    <source>
        <dbReference type="RuleBase" id="RU003744"/>
    </source>
</evidence>
<protein>
    <submittedName>
        <fullName evidence="7">Basic amino acid ABC transporter substrate-binding protein</fullName>
    </submittedName>
</protein>
<dbReference type="EMBL" id="QRHL01000008">
    <property type="protein sequence ID" value="RHF72532.1"/>
    <property type="molecule type" value="Genomic_DNA"/>
</dbReference>
<proteinExistence type="inferred from homology"/>
<dbReference type="GO" id="GO:0015276">
    <property type="term" value="F:ligand-gated monoatomic ion channel activity"/>
    <property type="evidence" value="ECO:0007669"/>
    <property type="project" value="InterPro"/>
</dbReference>
<dbReference type="SMART" id="SM00079">
    <property type="entry name" value="PBPe"/>
    <property type="match status" value="1"/>
</dbReference>
<organism evidence="7 8">
    <name type="scientific">Fusobacterium mortiferum</name>
    <dbReference type="NCBI Taxonomy" id="850"/>
    <lineage>
        <taxon>Bacteria</taxon>
        <taxon>Fusobacteriati</taxon>
        <taxon>Fusobacteriota</taxon>
        <taxon>Fusobacteriia</taxon>
        <taxon>Fusobacteriales</taxon>
        <taxon>Fusobacteriaceae</taxon>
        <taxon>Fusobacterium</taxon>
    </lineage>
</organism>
<dbReference type="Proteomes" id="UP000284676">
    <property type="component" value="Unassembled WGS sequence"/>
</dbReference>
<dbReference type="GO" id="GO:0016020">
    <property type="term" value="C:membrane"/>
    <property type="evidence" value="ECO:0007669"/>
    <property type="project" value="InterPro"/>
</dbReference>
<dbReference type="AlphaFoldDB" id="A0A414PVZ2"/>
<dbReference type="GO" id="GO:0030313">
    <property type="term" value="C:cell envelope"/>
    <property type="evidence" value="ECO:0007669"/>
    <property type="project" value="UniProtKB-SubCell"/>
</dbReference>
<dbReference type="PROSITE" id="PS01039">
    <property type="entry name" value="SBP_BACTERIAL_3"/>
    <property type="match status" value="1"/>
</dbReference>
<name>A0A414PVZ2_FUSMR</name>
<comment type="subcellular location">
    <subcellularLocation>
        <location evidence="1">Cell envelope</location>
    </subcellularLocation>
</comment>
<reference evidence="7 8" key="1">
    <citation type="submission" date="2018-08" db="EMBL/GenBank/DDBJ databases">
        <title>A genome reference for cultivated species of the human gut microbiota.</title>
        <authorList>
            <person name="Zou Y."/>
            <person name="Xue W."/>
            <person name="Luo G."/>
        </authorList>
    </citation>
    <scope>NUCLEOTIDE SEQUENCE [LARGE SCALE GENOMIC DNA]</scope>
    <source>
        <strain evidence="7 8">AM25-1</strain>
    </source>
</reference>
<dbReference type="Pfam" id="PF00497">
    <property type="entry name" value="SBP_bac_3"/>
    <property type="match status" value="1"/>
</dbReference>
<dbReference type="InterPro" id="IPR018313">
    <property type="entry name" value="SBP_3_CS"/>
</dbReference>
<feature type="domain" description="Ionotropic glutamate receptor C-terminal" evidence="6">
    <location>
        <begin position="34"/>
        <end position="245"/>
    </location>
</feature>
<dbReference type="PANTHER" id="PTHR35936:SF17">
    <property type="entry name" value="ARGININE-BINDING EXTRACELLULAR PROTEIN ARTP"/>
    <property type="match status" value="1"/>
</dbReference>
<evidence type="ECO:0000313" key="7">
    <source>
        <dbReference type="EMBL" id="RHF72532.1"/>
    </source>
</evidence>
<evidence type="ECO:0000256" key="3">
    <source>
        <dbReference type="ARBA" id="ARBA00022729"/>
    </source>
</evidence>
<dbReference type="Gene3D" id="3.40.190.10">
    <property type="entry name" value="Periplasmic binding protein-like II"/>
    <property type="match status" value="2"/>
</dbReference>
<sequence>MKGSVKFLLIGAMALMLGACGRGEKQTVLDTNRVYKVGTTAEYPPFETLENGKIVGYDVDVIDAVAKKIGIKYEWKDMNFDGLISALQFKKIDIVIAGISSSPEREKVVNFSIPYHESKTAYIMNKNNPMTMEELKGKTFGVDLGTSYETTARSIEGAKVIAFSSTGGTLLALKSQKVDCIMVGEVVANEYIEKNPELAIFGYGDGEACSIALNKDDIALQQSFNKALAELKEDGTLKKLQDKYGI</sequence>
<dbReference type="SUPFAM" id="SSF53850">
    <property type="entry name" value="Periplasmic binding protein-like II"/>
    <property type="match status" value="1"/>
</dbReference>
<evidence type="ECO:0000259" key="6">
    <source>
        <dbReference type="SMART" id="SM00079"/>
    </source>
</evidence>
<feature type="domain" description="Solute-binding protein family 3/N-terminal" evidence="5">
    <location>
        <begin position="34"/>
        <end position="246"/>
    </location>
</feature>
<dbReference type="PROSITE" id="PS51257">
    <property type="entry name" value="PROKAR_LIPOPROTEIN"/>
    <property type="match status" value="1"/>
</dbReference>
<comment type="similarity">
    <text evidence="2 4">Belongs to the bacterial solute-binding protein 3 family.</text>
</comment>
<gene>
    <name evidence="7" type="ORF">DW663_06650</name>
</gene>
<comment type="caution">
    <text evidence="7">The sequence shown here is derived from an EMBL/GenBank/DDBJ whole genome shotgun (WGS) entry which is preliminary data.</text>
</comment>
<dbReference type="InterPro" id="IPR001638">
    <property type="entry name" value="Solute-binding_3/MltF_N"/>
</dbReference>
<keyword evidence="3" id="KW-0732">Signal</keyword>
<dbReference type="PANTHER" id="PTHR35936">
    <property type="entry name" value="MEMBRANE-BOUND LYTIC MUREIN TRANSGLYCOSYLASE F"/>
    <property type="match status" value="1"/>
</dbReference>
<evidence type="ECO:0000259" key="5">
    <source>
        <dbReference type="SMART" id="SM00062"/>
    </source>
</evidence>
<dbReference type="SMART" id="SM00062">
    <property type="entry name" value="PBPb"/>
    <property type="match status" value="1"/>
</dbReference>
<dbReference type="InterPro" id="IPR001320">
    <property type="entry name" value="Iontro_rcpt_C"/>
</dbReference>
<evidence type="ECO:0000256" key="1">
    <source>
        <dbReference type="ARBA" id="ARBA00004196"/>
    </source>
</evidence>
<dbReference type="RefSeq" id="WP_118234352.1">
    <property type="nucleotide sequence ID" value="NZ_QRHL01000008.1"/>
</dbReference>
<accession>A0A414PVZ2</accession>